<evidence type="ECO:0000313" key="1">
    <source>
        <dbReference type="EMBL" id="VDO91733.1"/>
    </source>
</evidence>
<proteinExistence type="predicted"/>
<dbReference type="EMBL" id="UZAI01005727">
    <property type="protein sequence ID" value="VDO91733.1"/>
    <property type="molecule type" value="Genomic_DNA"/>
</dbReference>
<protein>
    <submittedName>
        <fullName evidence="1">Uncharacterized protein</fullName>
    </submittedName>
</protein>
<keyword evidence="2" id="KW-1185">Reference proteome</keyword>
<organism evidence="1 2">
    <name type="scientific">Schistosoma margrebowiei</name>
    <dbReference type="NCBI Taxonomy" id="48269"/>
    <lineage>
        <taxon>Eukaryota</taxon>
        <taxon>Metazoa</taxon>
        <taxon>Spiralia</taxon>
        <taxon>Lophotrochozoa</taxon>
        <taxon>Platyhelminthes</taxon>
        <taxon>Trematoda</taxon>
        <taxon>Digenea</taxon>
        <taxon>Strigeidida</taxon>
        <taxon>Schistosomatoidea</taxon>
        <taxon>Schistosomatidae</taxon>
        <taxon>Schistosoma</taxon>
    </lineage>
</organism>
<reference evidence="1 2" key="1">
    <citation type="submission" date="2018-11" db="EMBL/GenBank/DDBJ databases">
        <authorList>
            <consortium name="Pathogen Informatics"/>
        </authorList>
    </citation>
    <scope>NUCLEOTIDE SEQUENCE [LARGE SCALE GENOMIC DNA]</scope>
    <source>
        <strain evidence="1 2">Zambia</strain>
    </source>
</reference>
<accession>A0A183M3Z2</accession>
<sequence>MRTSTSDGKHRIKWTGWMQLNILNFADDLAFLLHSHRQIQLKTTSFAAVSASVGLNLHKGKVRSSNTAQGTPAQSRIWVASSMNKEDLTQT</sequence>
<evidence type="ECO:0000313" key="2">
    <source>
        <dbReference type="Proteomes" id="UP000277204"/>
    </source>
</evidence>
<dbReference type="AlphaFoldDB" id="A0A183M3Z2"/>
<gene>
    <name evidence="1" type="ORF">SMRZ_LOCUS10767</name>
</gene>
<dbReference type="Proteomes" id="UP000277204">
    <property type="component" value="Unassembled WGS sequence"/>
</dbReference>
<name>A0A183M3Z2_9TREM</name>